<accession>A0A1Y1NB61</accession>
<evidence type="ECO:0000256" key="3">
    <source>
        <dbReference type="ARBA" id="ARBA00023242"/>
    </source>
</evidence>
<proteinExistence type="predicted"/>
<evidence type="ECO:0000313" key="4">
    <source>
        <dbReference type="EMBL" id="JAV95103.1"/>
    </source>
</evidence>
<dbReference type="GO" id="GO:0043596">
    <property type="term" value="C:nuclear replication fork"/>
    <property type="evidence" value="ECO:0007669"/>
    <property type="project" value="TreeGrafter"/>
</dbReference>
<dbReference type="GO" id="GO:0031297">
    <property type="term" value="P:replication fork processing"/>
    <property type="evidence" value="ECO:0007669"/>
    <property type="project" value="TreeGrafter"/>
</dbReference>
<reference evidence="4" key="1">
    <citation type="journal article" date="2016" name="Sci. Rep.">
        <title>Molecular characterization of firefly nuptial gifts: a multi-omics approach sheds light on postcopulatory sexual selection.</title>
        <authorList>
            <person name="Al-Wathiqui N."/>
            <person name="Fallon T.R."/>
            <person name="South A."/>
            <person name="Weng J.K."/>
            <person name="Lewis S.M."/>
        </authorList>
    </citation>
    <scope>NUCLEOTIDE SEQUENCE</scope>
</reference>
<dbReference type="InParanoid" id="A0A1Y1NB61"/>
<dbReference type="GO" id="GO:0000724">
    <property type="term" value="P:double-strand break repair via homologous recombination"/>
    <property type="evidence" value="ECO:0007669"/>
    <property type="project" value="TreeGrafter"/>
</dbReference>
<evidence type="ECO:0000256" key="1">
    <source>
        <dbReference type="ARBA" id="ARBA00004123"/>
    </source>
</evidence>
<evidence type="ECO:0000256" key="2">
    <source>
        <dbReference type="ARBA" id="ARBA00022737"/>
    </source>
</evidence>
<dbReference type="PANTHER" id="PTHR46358:SF1">
    <property type="entry name" value="TONSOKU-LIKE PROTEIN"/>
    <property type="match status" value="1"/>
</dbReference>
<dbReference type="Gene3D" id="1.25.40.10">
    <property type="entry name" value="Tetratricopeptide repeat domain"/>
    <property type="match status" value="1"/>
</dbReference>
<sequence length="99" mass="11585">MVKTQEQKLIRRKHKALENGHQTTLASICIDLGEFYDQEERYEDAIAEFQIVADIYKEMGKLLDYGRVCRGIGEAYINLQDYEKALEYQQTYLGISCRL</sequence>
<protein>
    <recommendedName>
        <fullName evidence="7">MalT-like TPR region domain-containing protein</fullName>
    </recommendedName>
</protein>
<evidence type="ECO:0000313" key="5">
    <source>
        <dbReference type="EMBL" id="KAB0796114.1"/>
    </source>
</evidence>
<name>A0A1Y1NB61_PHOPY</name>
<keyword evidence="3" id="KW-0539">Nucleus</keyword>
<dbReference type="Pfam" id="PF13181">
    <property type="entry name" value="TPR_8"/>
    <property type="match status" value="2"/>
</dbReference>
<reference evidence="5 6" key="2">
    <citation type="journal article" date="2018" name="Elife">
        <title>Firefly genomes illuminate parallel origins of bioluminescence in beetles.</title>
        <authorList>
            <person name="Fallon T.R."/>
            <person name="Lower S.E."/>
            <person name="Chang C.H."/>
            <person name="Bessho-Uehara M."/>
            <person name="Martin G.J."/>
            <person name="Bewick A.J."/>
            <person name="Behringer M."/>
            <person name="Debat H.J."/>
            <person name="Wong I."/>
            <person name="Day J.C."/>
            <person name="Suvorov A."/>
            <person name="Silva C.J."/>
            <person name="Stanger-Hall K.F."/>
            <person name="Hall D.W."/>
            <person name="Schmitz R.J."/>
            <person name="Nelson D.R."/>
            <person name="Lewis S.M."/>
            <person name="Shigenobu S."/>
            <person name="Bybee S.M."/>
            <person name="Larracuente A.M."/>
            <person name="Oba Y."/>
            <person name="Weng J.K."/>
        </authorList>
    </citation>
    <scope>NUCLEOTIDE SEQUENCE [LARGE SCALE GENOMIC DNA]</scope>
    <source>
        <strain evidence="5">1611_PpyrPB1</strain>
        <tissue evidence="5">Whole body</tissue>
    </source>
</reference>
<dbReference type="EMBL" id="VVIM01000007">
    <property type="protein sequence ID" value="KAB0796114.1"/>
    <property type="molecule type" value="Genomic_DNA"/>
</dbReference>
<dbReference type="PANTHER" id="PTHR46358">
    <property type="entry name" value="TONSOKU-LIKE PROTEIN"/>
    <property type="match status" value="1"/>
</dbReference>
<dbReference type="EMBL" id="GEZM01007547">
    <property type="protein sequence ID" value="JAV95103.1"/>
    <property type="molecule type" value="Transcribed_RNA"/>
</dbReference>
<gene>
    <name evidence="5" type="ORF">PPYR_10175</name>
</gene>
<reference evidence="5" key="3">
    <citation type="submission" date="2019-08" db="EMBL/GenBank/DDBJ databases">
        <authorList>
            <consortium name="Photinus pyralis genome working group"/>
            <person name="Fallon T.R."/>
            <person name="Sander Lower S.E."/>
            <person name="Weng J.-K."/>
        </authorList>
    </citation>
    <scope>NUCLEOTIDE SEQUENCE</scope>
    <source>
        <strain evidence="5">1611_PpyrPB1</strain>
        <tissue evidence="5">Whole body</tissue>
    </source>
</reference>
<dbReference type="InterPro" id="IPR019734">
    <property type="entry name" value="TPR_rpt"/>
</dbReference>
<organism evidence="4">
    <name type="scientific">Photinus pyralis</name>
    <name type="common">Common eastern firefly</name>
    <name type="synonym">Lampyris pyralis</name>
    <dbReference type="NCBI Taxonomy" id="7054"/>
    <lineage>
        <taxon>Eukaryota</taxon>
        <taxon>Metazoa</taxon>
        <taxon>Ecdysozoa</taxon>
        <taxon>Arthropoda</taxon>
        <taxon>Hexapoda</taxon>
        <taxon>Insecta</taxon>
        <taxon>Pterygota</taxon>
        <taxon>Neoptera</taxon>
        <taxon>Endopterygota</taxon>
        <taxon>Coleoptera</taxon>
        <taxon>Polyphaga</taxon>
        <taxon>Elateriformia</taxon>
        <taxon>Elateroidea</taxon>
        <taxon>Lampyridae</taxon>
        <taxon>Lampyrinae</taxon>
        <taxon>Photinus</taxon>
    </lineage>
</organism>
<comment type="subcellular location">
    <subcellularLocation>
        <location evidence="1">Nucleus</location>
    </subcellularLocation>
</comment>
<evidence type="ECO:0000313" key="6">
    <source>
        <dbReference type="Proteomes" id="UP000327044"/>
    </source>
</evidence>
<dbReference type="Proteomes" id="UP000327044">
    <property type="component" value="Unassembled WGS sequence"/>
</dbReference>
<keyword evidence="6" id="KW-1185">Reference proteome</keyword>
<dbReference type="SUPFAM" id="SSF48452">
    <property type="entry name" value="TPR-like"/>
    <property type="match status" value="1"/>
</dbReference>
<dbReference type="InterPro" id="IPR052311">
    <property type="entry name" value="MMS22L-TONSL_complex_comp"/>
</dbReference>
<dbReference type="InterPro" id="IPR011990">
    <property type="entry name" value="TPR-like_helical_dom_sf"/>
</dbReference>
<evidence type="ECO:0008006" key="7">
    <source>
        <dbReference type="Google" id="ProtNLM"/>
    </source>
</evidence>
<keyword evidence="2" id="KW-0677">Repeat</keyword>
<dbReference type="AlphaFoldDB" id="A0A1Y1NB61"/>